<dbReference type="EMBL" id="CH916366">
    <property type="protein sequence ID" value="EDV97929.1"/>
    <property type="molecule type" value="Genomic_DNA"/>
</dbReference>
<dbReference type="PANTHER" id="PTHR21398">
    <property type="entry name" value="AGAP007094-PA"/>
    <property type="match status" value="1"/>
</dbReference>
<dbReference type="OrthoDB" id="8186940at2759"/>
<organism evidence="2">
    <name type="scientific">Drosophila grimshawi</name>
    <name type="common">Hawaiian fruit fly</name>
    <name type="synonym">Idiomyia grimshawi</name>
    <dbReference type="NCBI Taxonomy" id="7222"/>
    <lineage>
        <taxon>Eukaryota</taxon>
        <taxon>Metazoa</taxon>
        <taxon>Ecdysozoa</taxon>
        <taxon>Arthropoda</taxon>
        <taxon>Hexapoda</taxon>
        <taxon>Insecta</taxon>
        <taxon>Pterygota</taxon>
        <taxon>Neoptera</taxon>
        <taxon>Endopterygota</taxon>
        <taxon>Diptera</taxon>
        <taxon>Brachycera</taxon>
        <taxon>Muscomorpha</taxon>
        <taxon>Ephydroidea</taxon>
        <taxon>Drosophilidae</taxon>
        <taxon>Drosophila</taxon>
        <taxon>Hawaiian Drosophila</taxon>
    </lineage>
</organism>
<dbReference type="InParanoid" id="B4J0S4"/>
<dbReference type="Proteomes" id="UP000001070">
    <property type="component" value="Unassembled WGS sequence"/>
</dbReference>
<dbReference type="PhylomeDB" id="B4J0S4"/>
<dbReference type="HOGENOM" id="CLU_622996_0_0_1"/>
<protein>
    <submittedName>
        <fullName evidence="1">GH17146</fullName>
    </submittedName>
</protein>
<dbReference type="eggNOG" id="ENOG502S4YR">
    <property type="taxonomic scope" value="Eukaryota"/>
</dbReference>
<proteinExistence type="predicted"/>
<evidence type="ECO:0000313" key="2">
    <source>
        <dbReference type="Proteomes" id="UP000001070"/>
    </source>
</evidence>
<dbReference type="OMA" id="YYTHPTI"/>
<accession>B4J0S4</accession>
<reference evidence="1 2" key="1">
    <citation type="journal article" date="2007" name="Nature">
        <title>Evolution of genes and genomes on the Drosophila phylogeny.</title>
        <authorList>
            <consortium name="Drosophila 12 Genomes Consortium"/>
            <person name="Clark A.G."/>
            <person name="Eisen M.B."/>
            <person name="Smith D.R."/>
            <person name="Bergman C.M."/>
            <person name="Oliver B."/>
            <person name="Markow T.A."/>
            <person name="Kaufman T.C."/>
            <person name="Kellis M."/>
            <person name="Gelbart W."/>
            <person name="Iyer V.N."/>
            <person name="Pollard D.A."/>
            <person name="Sackton T.B."/>
            <person name="Larracuente A.M."/>
            <person name="Singh N.D."/>
            <person name="Abad J.P."/>
            <person name="Abt D.N."/>
            <person name="Adryan B."/>
            <person name="Aguade M."/>
            <person name="Akashi H."/>
            <person name="Anderson W.W."/>
            <person name="Aquadro C.F."/>
            <person name="Ardell D.H."/>
            <person name="Arguello R."/>
            <person name="Artieri C.G."/>
            <person name="Barbash D.A."/>
            <person name="Barker D."/>
            <person name="Barsanti P."/>
            <person name="Batterham P."/>
            <person name="Batzoglou S."/>
            <person name="Begun D."/>
            <person name="Bhutkar A."/>
            <person name="Blanco E."/>
            <person name="Bosak S.A."/>
            <person name="Bradley R.K."/>
            <person name="Brand A.D."/>
            <person name="Brent M.R."/>
            <person name="Brooks A.N."/>
            <person name="Brown R.H."/>
            <person name="Butlin R.K."/>
            <person name="Caggese C."/>
            <person name="Calvi B.R."/>
            <person name="Bernardo de Carvalho A."/>
            <person name="Caspi A."/>
            <person name="Castrezana S."/>
            <person name="Celniker S.E."/>
            <person name="Chang J.L."/>
            <person name="Chapple C."/>
            <person name="Chatterji S."/>
            <person name="Chinwalla A."/>
            <person name="Civetta A."/>
            <person name="Clifton S.W."/>
            <person name="Comeron J.M."/>
            <person name="Costello J.C."/>
            <person name="Coyne J.A."/>
            <person name="Daub J."/>
            <person name="David R.G."/>
            <person name="Delcher A.L."/>
            <person name="Delehaunty K."/>
            <person name="Do C.B."/>
            <person name="Ebling H."/>
            <person name="Edwards K."/>
            <person name="Eickbush T."/>
            <person name="Evans J.D."/>
            <person name="Filipski A."/>
            <person name="Findeiss S."/>
            <person name="Freyhult E."/>
            <person name="Fulton L."/>
            <person name="Fulton R."/>
            <person name="Garcia A.C."/>
            <person name="Gardiner A."/>
            <person name="Garfield D.A."/>
            <person name="Garvin B.E."/>
            <person name="Gibson G."/>
            <person name="Gilbert D."/>
            <person name="Gnerre S."/>
            <person name="Godfrey J."/>
            <person name="Good R."/>
            <person name="Gotea V."/>
            <person name="Gravely B."/>
            <person name="Greenberg A.J."/>
            <person name="Griffiths-Jones S."/>
            <person name="Gross S."/>
            <person name="Guigo R."/>
            <person name="Gustafson E.A."/>
            <person name="Haerty W."/>
            <person name="Hahn M.W."/>
            <person name="Halligan D.L."/>
            <person name="Halpern A.L."/>
            <person name="Halter G.M."/>
            <person name="Han M.V."/>
            <person name="Heger A."/>
            <person name="Hillier L."/>
            <person name="Hinrichs A.S."/>
            <person name="Holmes I."/>
            <person name="Hoskins R.A."/>
            <person name="Hubisz M.J."/>
            <person name="Hultmark D."/>
            <person name="Huntley M.A."/>
            <person name="Jaffe D.B."/>
            <person name="Jagadeeshan S."/>
            <person name="Jeck W.R."/>
            <person name="Johnson J."/>
            <person name="Jones C.D."/>
            <person name="Jordan W.C."/>
            <person name="Karpen G.H."/>
            <person name="Kataoka E."/>
            <person name="Keightley P.D."/>
            <person name="Kheradpour P."/>
            <person name="Kirkness E.F."/>
            <person name="Koerich L.B."/>
            <person name="Kristiansen K."/>
            <person name="Kudrna D."/>
            <person name="Kulathinal R.J."/>
            <person name="Kumar S."/>
            <person name="Kwok R."/>
            <person name="Lander E."/>
            <person name="Langley C.H."/>
            <person name="Lapoint R."/>
            <person name="Lazzaro B.P."/>
            <person name="Lee S.J."/>
            <person name="Levesque L."/>
            <person name="Li R."/>
            <person name="Lin C.F."/>
            <person name="Lin M.F."/>
            <person name="Lindblad-Toh K."/>
            <person name="Llopart A."/>
            <person name="Long M."/>
            <person name="Low L."/>
            <person name="Lozovsky E."/>
            <person name="Lu J."/>
            <person name="Luo M."/>
            <person name="Machado C.A."/>
            <person name="Makalowski W."/>
            <person name="Marzo M."/>
            <person name="Matsuda M."/>
            <person name="Matzkin L."/>
            <person name="McAllister B."/>
            <person name="McBride C.S."/>
            <person name="McKernan B."/>
            <person name="McKernan K."/>
            <person name="Mendez-Lago M."/>
            <person name="Minx P."/>
            <person name="Mollenhauer M.U."/>
            <person name="Montooth K."/>
            <person name="Mount S.M."/>
            <person name="Mu X."/>
            <person name="Myers E."/>
            <person name="Negre B."/>
            <person name="Newfeld S."/>
            <person name="Nielsen R."/>
            <person name="Noor M.A."/>
            <person name="O'Grady P."/>
            <person name="Pachter L."/>
            <person name="Papaceit M."/>
            <person name="Parisi M.J."/>
            <person name="Parisi M."/>
            <person name="Parts L."/>
            <person name="Pedersen J.S."/>
            <person name="Pesole G."/>
            <person name="Phillippy A.M."/>
            <person name="Ponting C.P."/>
            <person name="Pop M."/>
            <person name="Porcelli D."/>
            <person name="Powell J.R."/>
            <person name="Prohaska S."/>
            <person name="Pruitt K."/>
            <person name="Puig M."/>
            <person name="Quesneville H."/>
            <person name="Ram K.R."/>
            <person name="Rand D."/>
            <person name="Rasmussen M.D."/>
            <person name="Reed L.K."/>
            <person name="Reenan R."/>
            <person name="Reily A."/>
            <person name="Remington K.A."/>
            <person name="Rieger T.T."/>
            <person name="Ritchie M.G."/>
            <person name="Robin C."/>
            <person name="Rogers Y.H."/>
            <person name="Rohde C."/>
            <person name="Rozas J."/>
            <person name="Rubenfield M.J."/>
            <person name="Ruiz A."/>
            <person name="Russo S."/>
            <person name="Salzberg S.L."/>
            <person name="Sanchez-Gracia A."/>
            <person name="Saranga D.J."/>
            <person name="Sato H."/>
            <person name="Schaeffer S.W."/>
            <person name="Schatz M.C."/>
            <person name="Schlenke T."/>
            <person name="Schwartz R."/>
            <person name="Segarra C."/>
            <person name="Singh R.S."/>
            <person name="Sirot L."/>
            <person name="Sirota M."/>
            <person name="Sisneros N.B."/>
            <person name="Smith C.D."/>
            <person name="Smith T.F."/>
            <person name="Spieth J."/>
            <person name="Stage D.E."/>
            <person name="Stark A."/>
            <person name="Stephan W."/>
            <person name="Strausberg R.L."/>
            <person name="Strempel S."/>
            <person name="Sturgill D."/>
            <person name="Sutton G."/>
            <person name="Sutton G.G."/>
            <person name="Tao W."/>
            <person name="Teichmann S."/>
            <person name="Tobari Y.N."/>
            <person name="Tomimura Y."/>
            <person name="Tsolas J.M."/>
            <person name="Valente V.L."/>
            <person name="Venter E."/>
            <person name="Venter J.C."/>
            <person name="Vicario S."/>
            <person name="Vieira F.G."/>
            <person name="Vilella A.J."/>
            <person name="Villasante A."/>
            <person name="Walenz B."/>
            <person name="Wang J."/>
            <person name="Wasserman M."/>
            <person name="Watts T."/>
            <person name="Wilson D."/>
            <person name="Wilson R.K."/>
            <person name="Wing R.A."/>
            <person name="Wolfner M.F."/>
            <person name="Wong A."/>
            <person name="Wong G.K."/>
            <person name="Wu C.I."/>
            <person name="Wu G."/>
            <person name="Yamamoto D."/>
            <person name="Yang H.P."/>
            <person name="Yang S.P."/>
            <person name="Yorke J.A."/>
            <person name="Yoshida K."/>
            <person name="Zdobnov E."/>
            <person name="Zhang P."/>
            <person name="Zhang Y."/>
            <person name="Zimin A.V."/>
            <person name="Baldwin J."/>
            <person name="Abdouelleil A."/>
            <person name="Abdulkadir J."/>
            <person name="Abebe A."/>
            <person name="Abera B."/>
            <person name="Abreu J."/>
            <person name="Acer S.C."/>
            <person name="Aftuck L."/>
            <person name="Alexander A."/>
            <person name="An P."/>
            <person name="Anderson E."/>
            <person name="Anderson S."/>
            <person name="Arachi H."/>
            <person name="Azer M."/>
            <person name="Bachantsang P."/>
            <person name="Barry A."/>
            <person name="Bayul T."/>
            <person name="Berlin A."/>
            <person name="Bessette D."/>
            <person name="Bloom T."/>
            <person name="Blye J."/>
            <person name="Boguslavskiy L."/>
            <person name="Bonnet C."/>
            <person name="Boukhgalter B."/>
            <person name="Bourzgui I."/>
            <person name="Brown A."/>
            <person name="Cahill P."/>
            <person name="Channer S."/>
            <person name="Cheshatsang Y."/>
            <person name="Chuda L."/>
            <person name="Citroen M."/>
            <person name="Collymore A."/>
            <person name="Cooke P."/>
            <person name="Costello M."/>
            <person name="D'Aco K."/>
            <person name="Daza R."/>
            <person name="De Haan G."/>
            <person name="DeGray S."/>
            <person name="DeMaso C."/>
            <person name="Dhargay N."/>
            <person name="Dooley K."/>
            <person name="Dooley E."/>
            <person name="Doricent M."/>
            <person name="Dorje P."/>
            <person name="Dorjee K."/>
            <person name="Dupes A."/>
            <person name="Elong R."/>
            <person name="Falk J."/>
            <person name="Farina A."/>
            <person name="Faro S."/>
            <person name="Ferguson D."/>
            <person name="Fisher S."/>
            <person name="Foley C.D."/>
            <person name="Franke A."/>
            <person name="Friedrich D."/>
            <person name="Gadbois L."/>
            <person name="Gearin G."/>
            <person name="Gearin C.R."/>
            <person name="Giannoukos G."/>
            <person name="Goode T."/>
            <person name="Graham J."/>
            <person name="Grandbois E."/>
            <person name="Grewal S."/>
            <person name="Gyaltsen K."/>
            <person name="Hafez N."/>
            <person name="Hagos B."/>
            <person name="Hall J."/>
            <person name="Henson C."/>
            <person name="Hollinger A."/>
            <person name="Honan T."/>
            <person name="Huard M.D."/>
            <person name="Hughes L."/>
            <person name="Hurhula B."/>
            <person name="Husby M.E."/>
            <person name="Kamat A."/>
            <person name="Kanga B."/>
            <person name="Kashin S."/>
            <person name="Khazanovich D."/>
            <person name="Kisner P."/>
            <person name="Lance K."/>
            <person name="Lara M."/>
            <person name="Lee W."/>
            <person name="Lennon N."/>
            <person name="Letendre F."/>
            <person name="LeVine R."/>
            <person name="Lipovsky A."/>
            <person name="Liu X."/>
            <person name="Liu J."/>
            <person name="Liu S."/>
            <person name="Lokyitsang T."/>
            <person name="Lokyitsang Y."/>
            <person name="Lubonja R."/>
            <person name="Lui A."/>
            <person name="MacDonald P."/>
            <person name="Magnisalis V."/>
            <person name="Maru K."/>
            <person name="Matthews C."/>
            <person name="McCusker W."/>
            <person name="McDonough S."/>
            <person name="Mehta T."/>
            <person name="Meldrim J."/>
            <person name="Meneus L."/>
            <person name="Mihai O."/>
            <person name="Mihalev A."/>
            <person name="Mihova T."/>
            <person name="Mittelman R."/>
            <person name="Mlenga V."/>
            <person name="Montmayeur A."/>
            <person name="Mulrain L."/>
            <person name="Navidi A."/>
            <person name="Naylor J."/>
            <person name="Negash T."/>
            <person name="Nguyen T."/>
            <person name="Nguyen N."/>
            <person name="Nicol R."/>
            <person name="Norbu C."/>
            <person name="Norbu N."/>
            <person name="Novod N."/>
            <person name="O'Neill B."/>
            <person name="Osman S."/>
            <person name="Markiewicz E."/>
            <person name="Oyono O.L."/>
            <person name="Patti C."/>
            <person name="Phunkhang P."/>
            <person name="Pierre F."/>
            <person name="Priest M."/>
            <person name="Raghuraman S."/>
            <person name="Rege F."/>
            <person name="Reyes R."/>
            <person name="Rise C."/>
            <person name="Rogov P."/>
            <person name="Ross K."/>
            <person name="Ryan E."/>
            <person name="Settipalli S."/>
            <person name="Shea T."/>
            <person name="Sherpa N."/>
            <person name="Shi L."/>
            <person name="Shih D."/>
            <person name="Sparrow T."/>
            <person name="Spaulding J."/>
            <person name="Stalker J."/>
            <person name="Stange-Thomann N."/>
            <person name="Stavropoulos S."/>
            <person name="Stone C."/>
            <person name="Strader C."/>
            <person name="Tesfaye S."/>
            <person name="Thomson T."/>
            <person name="Thoulutsang Y."/>
            <person name="Thoulutsang D."/>
            <person name="Topham K."/>
            <person name="Topping I."/>
            <person name="Tsamla T."/>
            <person name="Vassiliev H."/>
            <person name="Vo A."/>
            <person name="Wangchuk T."/>
            <person name="Wangdi T."/>
            <person name="Weiand M."/>
            <person name="Wilkinson J."/>
            <person name="Wilson A."/>
            <person name="Yadav S."/>
            <person name="Young G."/>
            <person name="Yu Q."/>
            <person name="Zembek L."/>
            <person name="Zhong D."/>
            <person name="Zimmer A."/>
            <person name="Zwirko Z."/>
            <person name="Jaffe D.B."/>
            <person name="Alvarez P."/>
            <person name="Brockman W."/>
            <person name="Butler J."/>
            <person name="Chin C."/>
            <person name="Gnerre S."/>
            <person name="Grabherr M."/>
            <person name="Kleber M."/>
            <person name="Mauceli E."/>
            <person name="MacCallum I."/>
        </authorList>
    </citation>
    <scope>NUCLEOTIDE SEQUENCE [LARGE SCALE GENOMIC DNA]</scope>
    <source>
        <strain evidence="2">Tucson 15287-2541.00</strain>
    </source>
</reference>
<name>B4J0S4_DROGR</name>
<dbReference type="Pfam" id="PF07841">
    <property type="entry name" value="DM4_12"/>
    <property type="match status" value="2"/>
</dbReference>
<gene>
    <name evidence="1" type="primary">Dgri\GH17146</name>
    <name evidence="1" type="ORF">Dgri_GH17146</name>
</gene>
<keyword evidence="2" id="KW-1185">Reference proteome</keyword>
<dbReference type="AlphaFoldDB" id="B4J0S4"/>
<dbReference type="PANTHER" id="PTHR21398:SF21">
    <property type="entry name" value="AGAP004005-PA"/>
    <property type="match status" value="1"/>
</dbReference>
<dbReference type="InterPro" id="IPR006631">
    <property type="entry name" value="DM4_12"/>
</dbReference>
<sequence length="460" mass="52066">MICNLFTSTIAAYGSLSKHDRSRRAPIPWLIFPATSPTRVMFIGGIGLPLEDLETEAVTTGYVLKAEYWLPETATSLRTPTALPIHQVPTLGSVGARRHRPMFENFLVGVDDLGKSTRKLLTRTNQVLSSYRWTVYRGLEGLAKRLGYQGRICVLKSICEVAEEPFHETNGLIADLLHILLTPSSSVDKLSEHADNEYYYAEKVGQTGAGCERVFKECSRSLLQHFSELNDNLEMLTYNESHSYESDLLVRKARWLPLIYPRSRPARFKFIAGFGIPVDDLDIESITTGYVFKAHYLLPNKAKHLRTKEFQDITDRMLMDNATIFQHVMQKTDQELGLASRDVEDTAQELNGYRWSIYKSFETMALRMHLNGRQCILKSICESSAAPFDERNGLLGDLLHILLTSKDALSEHTDNDYLQAERLGHAGADCDKVYVKCPKSLLEHFSDVHHLGSEFLKMLG</sequence>
<evidence type="ECO:0000313" key="1">
    <source>
        <dbReference type="EMBL" id="EDV97929.1"/>
    </source>
</evidence>
<dbReference type="SMART" id="SM00718">
    <property type="entry name" value="DM4_12"/>
    <property type="match status" value="2"/>
</dbReference>